<dbReference type="EMBL" id="JAXCGZ010011323">
    <property type="protein sequence ID" value="KAK7075327.1"/>
    <property type="molecule type" value="Genomic_DNA"/>
</dbReference>
<accession>A0AAN8X0B5</accession>
<sequence>VFCGYQPKQKKQGRGKVERQEIFPSSSYGSVSEESTGRLSVENVKYLNKKFNSS</sequence>
<dbReference type="Proteomes" id="UP001381693">
    <property type="component" value="Unassembled WGS sequence"/>
</dbReference>
<evidence type="ECO:0000313" key="2">
    <source>
        <dbReference type="Proteomes" id="UP001381693"/>
    </source>
</evidence>
<proteinExistence type="predicted"/>
<gene>
    <name evidence="1" type="ORF">SK128_000753</name>
</gene>
<evidence type="ECO:0000313" key="1">
    <source>
        <dbReference type="EMBL" id="KAK7075327.1"/>
    </source>
</evidence>
<comment type="caution">
    <text evidence="1">The sequence shown here is derived from an EMBL/GenBank/DDBJ whole genome shotgun (WGS) entry which is preliminary data.</text>
</comment>
<name>A0AAN8X0B5_HALRR</name>
<protein>
    <submittedName>
        <fullName evidence="1">Uncharacterized protein</fullName>
    </submittedName>
</protein>
<dbReference type="AlphaFoldDB" id="A0AAN8X0B5"/>
<feature type="non-terminal residue" evidence="1">
    <location>
        <position position="54"/>
    </location>
</feature>
<keyword evidence="2" id="KW-1185">Reference proteome</keyword>
<reference evidence="1 2" key="1">
    <citation type="submission" date="2023-11" db="EMBL/GenBank/DDBJ databases">
        <title>Halocaridina rubra genome assembly.</title>
        <authorList>
            <person name="Smith C."/>
        </authorList>
    </citation>
    <scope>NUCLEOTIDE SEQUENCE [LARGE SCALE GENOMIC DNA]</scope>
    <source>
        <strain evidence="1">EP-1</strain>
        <tissue evidence="1">Whole</tissue>
    </source>
</reference>
<feature type="non-terminal residue" evidence="1">
    <location>
        <position position="1"/>
    </location>
</feature>
<organism evidence="1 2">
    <name type="scientific">Halocaridina rubra</name>
    <name type="common">Hawaiian red shrimp</name>
    <dbReference type="NCBI Taxonomy" id="373956"/>
    <lineage>
        <taxon>Eukaryota</taxon>
        <taxon>Metazoa</taxon>
        <taxon>Ecdysozoa</taxon>
        <taxon>Arthropoda</taxon>
        <taxon>Crustacea</taxon>
        <taxon>Multicrustacea</taxon>
        <taxon>Malacostraca</taxon>
        <taxon>Eumalacostraca</taxon>
        <taxon>Eucarida</taxon>
        <taxon>Decapoda</taxon>
        <taxon>Pleocyemata</taxon>
        <taxon>Caridea</taxon>
        <taxon>Atyoidea</taxon>
        <taxon>Atyidae</taxon>
        <taxon>Halocaridina</taxon>
    </lineage>
</organism>